<proteinExistence type="predicted"/>
<dbReference type="Proteomes" id="UP001476798">
    <property type="component" value="Unassembled WGS sequence"/>
</dbReference>
<gene>
    <name evidence="1" type="ORF">GOODEAATRI_014564</name>
</gene>
<name>A0ABV0MS24_9TELE</name>
<reference evidence="1 2" key="1">
    <citation type="submission" date="2021-06" db="EMBL/GenBank/DDBJ databases">
        <authorList>
            <person name="Palmer J.M."/>
        </authorList>
    </citation>
    <scope>NUCLEOTIDE SEQUENCE [LARGE SCALE GENOMIC DNA]</scope>
    <source>
        <strain evidence="1 2">GA_2019</strain>
        <tissue evidence="1">Muscle</tissue>
    </source>
</reference>
<keyword evidence="2" id="KW-1185">Reference proteome</keyword>
<organism evidence="1 2">
    <name type="scientific">Goodea atripinnis</name>
    <dbReference type="NCBI Taxonomy" id="208336"/>
    <lineage>
        <taxon>Eukaryota</taxon>
        <taxon>Metazoa</taxon>
        <taxon>Chordata</taxon>
        <taxon>Craniata</taxon>
        <taxon>Vertebrata</taxon>
        <taxon>Euteleostomi</taxon>
        <taxon>Actinopterygii</taxon>
        <taxon>Neopterygii</taxon>
        <taxon>Teleostei</taxon>
        <taxon>Neoteleostei</taxon>
        <taxon>Acanthomorphata</taxon>
        <taxon>Ovalentaria</taxon>
        <taxon>Atherinomorphae</taxon>
        <taxon>Cyprinodontiformes</taxon>
        <taxon>Goodeidae</taxon>
        <taxon>Goodea</taxon>
    </lineage>
</organism>
<dbReference type="EMBL" id="JAHRIO010011031">
    <property type="protein sequence ID" value="MEQ2161912.1"/>
    <property type="molecule type" value="Genomic_DNA"/>
</dbReference>
<comment type="caution">
    <text evidence="1">The sequence shown here is derived from an EMBL/GenBank/DDBJ whole genome shotgun (WGS) entry which is preliminary data.</text>
</comment>
<evidence type="ECO:0000313" key="1">
    <source>
        <dbReference type="EMBL" id="MEQ2161912.1"/>
    </source>
</evidence>
<evidence type="ECO:0000313" key="2">
    <source>
        <dbReference type="Proteomes" id="UP001476798"/>
    </source>
</evidence>
<sequence>MGVKEERRRRRSEGGCRRRRTFTHCYTVGELLRPPLLHENLSVKFIFVHFPHYLSFLNVWVGCFSEATTSASPPRRLFAVNDNTGEPPLLRLPSAAERHLLFALRCFSLSVFVFFGETLTVRGSRHADQPPGQIGD</sequence>
<accession>A0ABV0MS24</accession>
<protein>
    <submittedName>
        <fullName evidence="1">Uncharacterized protein</fullName>
    </submittedName>
</protein>